<reference evidence="4 5" key="1">
    <citation type="journal article" date="2014" name="Int. J. Syst. Evol. Microbiol.">
        <title>Celeribacter indicus sp. nov., a polycyclic aromatic hydrocarbon-degrading bacterium from deep-sea sediment and reclassification of Huaishuia halophila as Celeribacter halophilus comb. nov.</title>
        <authorList>
            <person name="Lai Q."/>
            <person name="Cao J."/>
            <person name="Yuan J."/>
            <person name="Li F."/>
            <person name="Shao Z."/>
        </authorList>
    </citation>
    <scope>NUCLEOTIDE SEQUENCE [LARGE SCALE GENOMIC DNA]</scope>
    <source>
        <strain evidence="4">P73</strain>
        <plasmid evidence="5">Plasmid pP73A</plasmid>
    </source>
</reference>
<dbReference type="KEGG" id="cid:P73_4432"/>
<dbReference type="InterPro" id="IPR052350">
    <property type="entry name" value="Metallo-dep_Lactonases"/>
</dbReference>
<feature type="region of interest" description="Disordered" evidence="2">
    <location>
        <begin position="1"/>
        <end position="22"/>
    </location>
</feature>
<comment type="similarity">
    <text evidence="1">Belongs to the metallo-dependent hydrolases superfamily.</text>
</comment>
<evidence type="ECO:0000256" key="2">
    <source>
        <dbReference type="SAM" id="MobiDB-lite"/>
    </source>
</evidence>
<sequence length="364" mass="40440">MTDMPPPARPPRRGHATSNRGLPPLHEWDDDWLALTVEEVIDPDRPIVDAHHHLWQRKAPYFLPELLADLTDGHRIRATVYMECSSMYRTGGDPDFASLGEIEYVNGVAAEFASGRHGGIRACAGIVGRVDLRLGDRAREVLLAAAARAPDRFRGIRQMAGWDADPEVNMLKVPPPRGLLGDGEFRRGFAHLAPLGLSFDAHIYHPQIPELLALADAFPDTVIVVDHIAGLARHGPYARDLDETFRLWRDGVRALAERPNLYMKIGGLAMRGMGFDFIDRDRPPRSDELAEAWRPFVETCIAAFGPARCMFESNFPVDRCGVSYRTLWNTYKRLAAGHTEAEKTALFAGTACRAYRLAPELAGG</sequence>
<proteinExistence type="inferred from homology"/>
<dbReference type="GO" id="GO:0016787">
    <property type="term" value="F:hydrolase activity"/>
    <property type="evidence" value="ECO:0007669"/>
    <property type="project" value="InterPro"/>
</dbReference>
<evidence type="ECO:0000259" key="3">
    <source>
        <dbReference type="Pfam" id="PF04909"/>
    </source>
</evidence>
<keyword evidence="5" id="KW-1185">Reference proteome</keyword>
<keyword evidence="4" id="KW-0614">Plasmid</keyword>
<geneLocation type="plasmid" evidence="4 5">
    <name>pP73A</name>
</geneLocation>
<evidence type="ECO:0000313" key="4">
    <source>
        <dbReference type="EMBL" id="AJE49147.1"/>
    </source>
</evidence>
<dbReference type="PANTHER" id="PTHR43569">
    <property type="entry name" value="AMIDOHYDROLASE"/>
    <property type="match status" value="1"/>
</dbReference>
<dbReference type="Proteomes" id="UP000031521">
    <property type="component" value="Plasmid pP73A"/>
</dbReference>
<dbReference type="SUPFAM" id="SSF51556">
    <property type="entry name" value="Metallo-dependent hydrolases"/>
    <property type="match status" value="1"/>
</dbReference>
<dbReference type="Gene3D" id="3.20.20.140">
    <property type="entry name" value="Metal-dependent hydrolases"/>
    <property type="match status" value="1"/>
</dbReference>
<dbReference type="InterPro" id="IPR006680">
    <property type="entry name" value="Amidohydro-rel"/>
</dbReference>
<dbReference type="HOGENOM" id="CLU_044590_3_1_5"/>
<protein>
    <recommendedName>
        <fullName evidence="3">Amidohydrolase-related domain-containing protein</fullName>
    </recommendedName>
</protein>
<evidence type="ECO:0000256" key="1">
    <source>
        <dbReference type="ARBA" id="ARBA00038310"/>
    </source>
</evidence>
<name>A0A0B5EA28_9RHOB</name>
<accession>A0A0B5EA28</accession>
<dbReference type="RefSeq" id="WP_245629303.1">
    <property type="nucleotide sequence ID" value="NZ_CP004394.1"/>
</dbReference>
<dbReference type="EMBL" id="CP004394">
    <property type="protein sequence ID" value="AJE49147.1"/>
    <property type="molecule type" value="Genomic_DNA"/>
</dbReference>
<evidence type="ECO:0000313" key="5">
    <source>
        <dbReference type="Proteomes" id="UP000031521"/>
    </source>
</evidence>
<dbReference type="Pfam" id="PF04909">
    <property type="entry name" value="Amidohydro_2"/>
    <property type="match status" value="1"/>
</dbReference>
<dbReference type="PANTHER" id="PTHR43569:SF1">
    <property type="entry name" value="BLL3371 PROTEIN"/>
    <property type="match status" value="1"/>
</dbReference>
<gene>
    <name evidence="4" type="ORF">P73_4432</name>
</gene>
<organism evidence="4 5">
    <name type="scientific">Celeribacter indicus</name>
    <dbReference type="NCBI Taxonomy" id="1208324"/>
    <lineage>
        <taxon>Bacteria</taxon>
        <taxon>Pseudomonadati</taxon>
        <taxon>Pseudomonadota</taxon>
        <taxon>Alphaproteobacteria</taxon>
        <taxon>Rhodobacterales</taxon>
        <taxon>Roseobacteraceae</taxon>
        <taxon>Celeribacter</taxon>
    </lineage>
</organism>
<dbReference type="AlphaFoldDB" id="A0A0B5EA28"/>
<dbReference type="InterPro" id="IPR032466">
    <property type="entry name" value="Metal_Hydrolase"/>
</dbReference>
<feature type="domain" description="Amidohydrolase-related" evidence="3">
    <location>
        <begin position="48"/>
        <end position="357"/>
    </location>
</feature>